<evidence type="ECO:0000256" key="7">
    <source>
        <dbReference type="ARBA" id="ARBA00022553"/>
    </source>
</evidence>
<evidence type="ECO:0000256" key="6">
    <source>
        <dbReference type="ARBA" id="ARBA00022516"/>
    </source>
</evidence>
<comment type="subunit">
    <text evidence="15">Complex I is composed of at least 49 different subunits.</text>
</comment>
<dbReference type="GO" id="GO:0005739">
    <property type="term" value="C:mitochondrion"/>
    <property type="evidence" value="ECO:0007669"/>
    <property type="project" value="UniProtKB-SubCell"/>
</dbReference>
<evidence type="ECO:0000256" key="13">
    <source>
        <dbReference type="ARBA" id="ARBA00023160"/>
    </source>
</evidence>
<accession>A0A8S1IM07</accession>
<dbReference type="InterPro" id="IPR009081">
    <property type="entry name" value="PP-bd_ACP"/>
</dbReference>
<evidence type="ECO:0000256" key="16">
    <source>
        <dbReference type="RuleBase" id="RU000722"/>
    </source>
</evidence>
<dbReference type="AlphaFoldDB" id="A0A8S1IM07"/>
<sequence length="126" mass="13621">MPLPRCLSAIGSGVLRRIRLSPGRPDRIGWAGALGARGIAEGAFLGRAEVTDRVIAVVKNHEKVDQSKVNPTSSFQKDLGLDSLDQVEVVMAFEEEFCIEIPDSEADKIGGTEDAINYVCNHPMAK</sequence>
<dbReference type="PANTHER" id="PTHR20863">
    <property type="entry name" value="ACYL CARRIER PROTEIN"/>
    <property type="match status" value="1"/>
</dbReference>
<evidence type="ECO:0000256" key="9">
    <source>
        <dbReference type="ARBA" id="ARBA00022946"/>
    </source>
</evidence>
<keyword evidence="6 16" id="KW-0444">Lipid biosynthesis</keyword>
<dbReference type="HAMAP" id="MF_01217">
    <property type="entry name" value="Acyl_carrier"/>
    <property type="match status" value="1"/>
</dbReference>
<dbReference type="NCBIfam" id="TIGR00517">
    <property type="entry name" value="acyl_carrier"/>
    <property type="match status" value="1"/>
</dbReference>
<keyword evidence="5 16" id="KW-0596">Phosphopantetheine</keyword>
<comment type="pathway">
    <text evidence="2">Lipid metabolism; fatty acid biosynthesis.</text>
</comment>
<dbReference type="NCBIfam" id="NF002148">
    <property type="entry name" value="PRK00982.1-2"/>
    <property type="match status" value="1"/>
</dbReference>
<dbReference type="Gene3D" id="1.10.1200.10">
    <property type="entry name" value="ACP-like"/>
    <property type="match status" value="1"/>
</dbReference>
<evidence type="ECO:0000256" key="5">
    <source>
        <dbReference type="ARBA" id="ARBA00022450"/>
    </source>
</evidence>
<organism evidence="18 19">
    <name type="scientific">Ostreobium quekettii</name>
    <dbReference type="NCBI Taxonomy" id="121088"/>
    <lineage>
        <taxon>Eukaryota</taxon>
        <taxon>Viridiplantae</taxon>
        <taxon>Chlorophyta</taxon>
        <taxon>core chlorophytes</taxon>
        <taxon>Ulvophyceae</taxon>
        <taxon>TCBD clade</taxon>
        <taxon>Bryopsidales</taxon>
        <taxon>Ostreobineae</taxon>
        <taxon>Ostreobiaceae</taxon>
        <taxon>Ostreobium</taxon>
    </lineage>
</organism>
<comment type="similarity">
    <text evidence="3">Belongs to the acyl carrier protein (ACP) family.</text>
</comment>
<dbReference type="InterPro" id="IPR006162">
    <property type="entry name" value="Ppantetheine_attach_site"/>
</dbReference>
<dbReference type="EMBL" id="CAJHUC010000404">
    <property type="protein sequence ID" value="CAD7695900.1"/>
    <property type="molecule type" value="Genomic_DNA"/>
</dbReference>
<dbReference type="InterPro" id="IPR003231">
    <property type="entry name" value="ACP"/>
</dbReference>
<dbReference type="InterPro" id="IPR036736">
    <property type="entry name" value="ACP-like_sf"/>
</dbReference>
<keyword evidence="10" id="KW-0249">Electron transport</keyword>
<evidence type="ECO:0000256" key="1">
    <source>
        <dbReference type="ARBA" id="ARBA00004173"/>
    </source>
</evidence>
<gene>
    <name evidence="18" type="ORF">OSTQU699_LOCUS1261</name>
</gene>
<evidence type="ECO:0000256" key="11">
    <source>
        <dbReference type="ARBA" id="ARBA00023098"/>
    </source>
</evidence>
<keyword evidence="11" id="KW-0443">Lipid metabolism</keyword>
<evidence type="ECO:0000256" key="8">
    <source>
        <dbReference type="ARBA" id="ARBA00022832"/>
    </source>
</evidence>
<evidence type="ECO:0000259" key="17">
    <source>
        <dbReference type="PROSITE" id="PS50075"/>
    </source>
</evidence>
<dbReference type="GO" id="GO:0000035">
    <property type="term" value="F:acyl binding"/>
    <property type="evidence" value="ECO:0007669"/>
    <property type="project" value="TreeGrafter"/>
</dbReference>
<dbReference type="SUPFAM" id="SSF47336">
    <property type="entry name" value="ACP-like"/>
    <property type="match status" value="1"/>
</dbReference>
<dbReference type="Pfam" id="PF00550">
    <property type="entry name" value="PP-binding"/>
    <property type="match status" value="1"/>
</dbReference>
<comment type="subcellular location">
    <subcellularLocation>
        <location evidence="1">Mitochondrion</location>
    </subcellularLocation>
</comment>
<comment type="function">
    <text evidence="14">Carrier of the growing fatty acid chain in fatty acid biosynthesis. May be involved in the synthesis of short and medium chain fatty acids. Accessory and non-catalytic subunit of the mitochondrial membrane respiratory chain NADH dehydrogenase (Complex I), which functions in the transfer of electrons from NADH to the respiratory chain.</text>
</comment>
<keyword evidence="4" id="KW-0813">Transport</keyword>
<reference evidence="18" key="1">
    <citation type="submission" date="2020-12" db="EMBL/GenBank/DDBJ databases">
        <authorList>
            <person name="Iha C."/>
        </authorList>
    </citation>
    <scope>NUCLEOTIDE SEQUENCE</scope>
</reference>
<protein>
    <recommendedName>
        <fullName evidence="16">Acyl carrier protein</fullName>
    </recommendedName>
</protein>
<keyword evidence="19" id="KW-1185">Reference proteome</keyword>
<evidence type="ECO:0000256" key="14">
    <source>
        <dbReference type="ARBA" id="ARBA00057783"/>
    </source>
</evidence>
<evidence type="ECO:0000256" key="4">
    <source>
        <dbReference type="ARBA" id="ARBA00022448"/>
    </source>
</evidence>
<dbReference type="FunFam" id="1.10.1200.10:FF:000003">
    <property type="entry name" value="Acyl carrier protein"/>
    <property type="match status" value="1"/>
</dbReference>
<dbReference type="OrthoDB" id="448946at2759"/>
<keyword evidence="12" id="KW-0496">Mitochondrion</keyword>
<keyword evidence="9" id="KW-0809">Transit peptide</keyword>
<dbReference type="Proteomes" id="UP000708148">
    <property type="component" value="Unassembled WGS sequence"/>
</dbReference>
<evidence type="ECO:0000256" key="2">
    <source>
        <dbReference type="ARBA" id="ARBA00005194"/>
    </source>
</evidence>
<comment type="caution">
    <text evidence="18">The sequence shown here is derived from an EMBL/GenBank/DDBJ whole genome shotgun (WGS) entry which is preliminary data.</text>
</comment>
<name>A0A8S1IM07_9CHLO</name>
<keyword evidence="7" id="KW-0597">Phosphoprotein</keyword>
<keyword evidence="13 16" id="KW-0275">Fatty acid biosynthesis</keyword>
<evidence type="ECO:0000313" key="18">
    <source>
        <dbReference type="EMBL" id="CAD7695900.1"/>
    </source>
</evidence>
<dbReference type="GO" id="GO:0000036">
    <property type="term" value="F:acyl carrier activity"/>
    <property type="evidence" value="ECO:0007669"/>
    <property type="project" value="TreeGrafter"/>
</dbReference>
<evidence type="ECO:0000313" key="19">
    <source>
        <dbReference type="Proteomes" id="UP000708148"/>
    </source>
</evidence>
<proteinExistence type="inferred from homology"/>
<keyword evidence="8" id="KW-0276">Fatty acid metabolism</keyword>
<evidence type="ECO:0000256" key="10">
    <source>
        <dbReference type="ARBA" id="ARBA00022982"/>
    </source>
</evidence>
<dbReference type="PROSITE" id="PS50075">
    <property type="entry name" value="CARRIER"/>
    <property type="match status" value="1"/>
</dbReference>
<evidence type="ECO:0000256" key="3">
    <source>
        <dbReference type="ARBA" id="ARBA00010930"/>
    </source>
</evidence>
<feature type="domain" description="Carrier" evidence="17">
    <location>
        <begin position="48"/>
        <end position="123"/>
    </location>
</feature>
<dbReference type="PANTHER" id="PTHR20863:SF28">
    <property type="entry name" value="ACYL CARRIER PROTEIN, MITOCHONDRIAL"/>
    <property type="match status" value="1"/>
</dbReference>
<evidence type="ECO:0000256" key="12">
    <source>
        <dbReference type="ARBA" id="ARBA00023128"/>
    </source>
</evidence>
<dbReference type="PROSITE" id="PS00012">
    <property type="entry name" value="PHOSPHOPANTETHEINE"/>
    <property type="match status" value="1"/>
</dbReference>
<evidence type="ECO:0000256" key="15">
    <source>
        <dbReference type="ARBA" id="ARBA00063067"/>
    </source>
</evidence>